<keyword evidence="4" id="KW-1185">Reference proteome</keyword>
<dbReference type="AlphaFoldDB" id="A0A849ANP8"/>
<feature type="region of interest" description="Disordered" evidence="1">
    <location>
        <begin position="302"/>
        <end position="351"/>
    </location>
</feature>
<feature type="transmembrane region" description="Helical" evidence="2">
    <location>
        <begin position="123"/>
        <end position="150"/>
    </location>
</feature>
<feature type="transmembrane region" description="Helical" evidence="2">
    <location>
        <begin position="83"/>
        <end position="103"/>
    </location>
</feature>
<feature type="compositionally biased region" description="Basic and acidic residues" evidence="1">
    <location>
        <begin position="318"/>
        <end position="330"/>
    </location>
</feature>
<dbReference type="EMBL" id="JABENB010000001">
    <property type="protein sequence ID" value="NNG39960.1"/>
    <property type="molecule type" value="Genomic_DNA"/>
</dbReference>
<comment type="caution">
    <text evidence="3">The sequence shown here is derived from an EMBL/GenBank/DDBJ whole genome shotgun (WGS) entry which is preliminary data.</text>
</comment>
<dbReference type="RefSeq" id="WP_171155188.1">
    <property type="nucleotide sequence ID" value="NZ_JABENB010000001.1"/>
</dbReference>
<dbReference type="Proteomes" id="UP000557772">
    <property type="component" value="Unassembled WGS sequence"/>
</dbReference>
<dbReference type="PANTHER" id="PTHR31272">
    <property type="entry name" value="CYTOCHROME C-TYPE BIOGENESIS PROTEIN HI_1454-RELATED"/>
    <property type="match status" value="1"/>
</dbReference>
<dbReference type="PANTHER" id="PTHR31272:SF4">
    <property type="entry name" value="CYTOCHROME C-TYPE BIOGENESIS PROTEIN HI_1454-RELATED"/>
    <property type="match status" value="1"/>
</dbReference>
<keyword evidence="2" id="KW-0472">Membrane</keyword>
<evidence type="ECO:0000256" key="2">
    <source>
        <dbReference type="SAM" id="Phobius"/>
    </source>
</evidence>
<reference evidence="3 4" key="1">
    <citation type="submission" date="2020-05" db="EMBL/GenBank/DDBJ databases">
        <title>Flexivirga sp. ID2601S isolated from air conditioner.</title>
        <authorList>
            <person name="Kim D.H."/>
        </authorList>
    </citation>
    <scope>NUCLEOTIDE SEQUENCE [LARGE SCALE GENOMIC DNA]</scope>
    <source>
        <strain evidence="3 4">ID2601S</strain>
    </source>
</reference>
<keyword evidence="2" id="KW-0812">Transmembrane</keyword>
<proteinExistence type="predicted"/>
<keyword evidence="2" id="KW-1133">Transmembrane helix</keyword>
<evidence type="ECO:0000256" key="1">
    <source>
        <dbReference type="SAM" id="MobiDB-lite"/>
    </source>
</evidence>
<name>A0A849ANP8_9MICO</name>
<dbReference type="InterPro" id="IPR051790">
    <property type="entry name" value="Cytochrome_c-biogenesis_DsbD"/>
</dbReference>
<gene>
    <name evidence="3" type="ORF">HJ588_11850</name>
</gene>
<sequence>MNGLLTLAFTGGLLAPLNPCGFALLPAYLTHTLADQPDAPLSRRLGHALGVGTALALGFAATLATAGLAISAGAHQLIRAAPWLGFGVGLLLIILGLVGFIGRGPQLRLRLPTLGDPGAHTGIARWALFGVGYAAASLACTFGVLLAVIAQAQATTGFVGQLGVFAAYAAGSIALLLVLSAAAALTGAALTRWVRALARQQARITAGLLVITGAYVAVYWWPAVTGRARVGHGLPSIDRWSAATSTWLQAHTGQAAVTAGVVLALVLAVAVAARASRNNSHVAGDRCTVEGHTVESVEEDCCAPAPAPSASAPNTARDPGDAGERRRMGSDSHPVSYTRRRARNWKEGHYE</sequence>
<organism evidence="3 4">
    <name type="scientific">Flexivirga aerilata</name>
    <dbReference type="NCBI Taxonomy" id="1656889"/>
    <lineage>
        <taxon>Bacteria</taxon>
        <taxon>Bacillati</taxon>
        <taxon>Actinomycetota</taxon>
        <taxon>Actinomycetes</taxon>
        <taxon>Micrococcales</taxon>
        <taxon>Dermacoccaceae</taxon>
        <taxon>Flexivirga</taxon>
    </lineage>
</organism>
<feature type="transmembrane region" description="Helical" evidence="2">
    <location>
        <begin position="162"/>
        <end position="190"/>
    </location>
</feature>
<protein>
    <submittedName>
        <fullName evidence="3">Cytochrome c biogenesis protein CcdA</fullName>
    </submittedName>
</protein>
<evidence type="ECO:0000313" key="3">
    <source>
        <dbReference type="EMBL" id="NNG39960.1"/>
    </source>
</evidence>
<feature type="transmembrane region" description="Helical" evidence="2">
    <location>
        <begin position="47"/>
        <end position="71"/>
    </location>
</feature>
<accession>A0A849ANP8</accession>
<feature type="transmembrane region" description="Helical" evidence="2">
    <location>
        <begin position="202"/>
        <end position="221"/>
    </location>
</feature>
<evidence type="ECO:0000313" key="4">
    <source>
        <dbReference type="Proteomes" id="UP000557772"/>
    </source>
</evidence>
<feature type="transmembrane region" description="Helical" evidence="2">
    <location>
        <begin position="255"/>
        <end position="273"/>
    </location>
</feature>